<evidence type="ECO:0000313" key="8">
    <source>
        <dbReference type="EMBL" id="EZA53894.1"/>
    </source>
</evidence>
<evidence type="ECO:0000256" key="3">
    <source>
        <dbReference type="ARBA" id="ARBA00023242"/>
    </source>
</evidence>
<evidence type="ECO:0000313" key="10">
    <source>
        <dbReference type="Proteomes" id="UP000053097"/>
    </source>
</evidence>
<keyword evidence="3" id="KW-0539">Nucleus</keyword>
<dbReference type="OrthoDB" id="67716at2759"/>
<dbReference type="STRING" id="2015173.A0A026WFU0"/>
<reference evidence="9" key="3">
    <citation type="submission" date="2018-07" db="EMBL/GenBank/DDBJ databases">
        <authorList>
            <person name="Mckenzie S.K."/>
            <person name="Kronauer D.J.C."/>
        </authorList>
    </citation>
    <scope>NUCLEOTIDE SEQUENCE</scope>
    <source>
        <strain evidence="9">Clonal line C1</strain>
    </source>
</reference>
<organism evidence="8 10">
    <name type="scientific">Ooceraea biroi</name>
    <name type="common">Clonal raider ant</name>
    <name type="synonym">Cerapachys biroi</name>
    <dbReference type="NCBI Taxonomy" id="2015173"/>
    <lineage>
        <taxon>Eukaryota</taxon>
        <taxon>Metazoa</taxon>
        <taxon>Ecdysozoa</taxon>
        <taxon>Arthropoda</taxon>
        <taxon>Hexapoda</taxon>
        <taxon>Insecta</taxon>
        <taxon>Pterygota</taxon>
        <taxon>Neoptera</taxon>
        <taxon>Endopterygota</taxon>
        <taxon>Hymenoptera</taxon>
        <taxon>Apocrita</taxon>
        <taxon>Aculeata</taxon>
        <taxon>Formicoidea</taxon>
        <taxon>Formicidae</taxon>
        <taxon>Dorylinae</taxon>
        <taxon>Ooceraea</taxon>
    </lineage>
</organism>
<reference evidence="9" key="2">
    <citation type="journal article" date="2018" name="Genome Res.">
        <title>The genomic architecture and molecular evolution of ant odorant receptors.</title>
        <authorList>
            <person name="McKenzie S.K."/>
            <person name="Kronauer D.J.C."/>
        </authorList>
    </citation>
    <scope>NUCLEOTIDE SEQUENCE [LARGE SCALE GENOMIC DNA]</scope>
    <source>
        <strain evidence="9">Clonal line C1</strain>
    </source>
</reference>
<dbReference type="Proteomes" id="UP000053097">
    <property type="component" value="Unassembled WGS sequence"/>
</dbReference>
<gene>
    <name evidence="9" type="ORF">DMN91_010996</name>
    <name evidence="8" type="ORF">X777_06597</name>
</gene>
<reference evidence="8 10" key="1">
    <citation type="journal article" date="2014" name="Curr. Biol.">
        <title>The genome of the clonal raider ant Cerapachys biroi.</title>
        <authorList>
            <person name="Oxley P.R."/>
            <person name="Ji L."/>
            <person name="Fetter-Pruneda I."/>
            <person name="McKenzie S.K."/>
            <person name="Li C."/>
            <person name="Hu H."/>
            <person name="Zhang G."/>
            <person name="Kronauer D.J."/>
        </authorList>
    </citation>
    <scope>NUCLEOTIDE SEQUENCE [LARGE SCALE GENOMIC DNA]</scope>
</reference>
<feature type="domain" description="NUP160 middle TPR" evidence="7">
    <location>
        <begin position="842"/>
        <end position="1105"/>
    </location>
</feature>
<dbReference type="Proteomes" id="UP000279307">
    <property type="component" value="Chromosome 11"/>
</dbReference>
<evidence type="ECO:0000256" key="1">
    <source>
        <dbReference type="ARBA" id="ARBA00004123"/>
    </source>
</evidence>
<feature type="domain" description="Nucleoporin Nup120/160 beta-propeller" evidence="4">
    <location>
        <begin position="66"/>
        <end position="543"/>
    </location>
</feature>
<sequence length="1413" mass="160770">MKMVENMMEFPLGYREVVPDQTLPEKWKEIILNTGGSQSTLQDIKVPERAGGYSYKDSSKYFTRNRFIYWRICHDVLELVEHSLDINLANCRVRYKFTDTPILDGISIHETVNSVIILIVTVSSVHKLSFSHPDKIHKQENLLGTYTDLNVQSIFAEASAQSARDPHTFHIISNVGTTNSPVPHAAASWLTLPQEEALFALAYSSATILLLRLDTLTGLVHASELKQDSMVPRFLSGIATAFRGRNIEAQMAMSLIIHSYESDTYLFALCREGNVRMWSCNKTQCIAVTDAAIENRIVSQSAQGHSLRKALGNDNELYLGTFLKFNAGCEFSILKPMQDNGIFKFARLCTLYAPDQHLVDFAFTPTRLWAVWRTTDMDAMAVTHAQLSLDGARVNSEWETAILEQTRDRDYIVTDPGTDPRQAYINYIFHPGQFSLADITKALSIYRRSNVIAEMTFSPAVLKERVCMAVEAEMQAEVMDYVIMDEDYLEIANRCWSKFYSCVVQYHANGTRPVGLLLLPSVYGVVLLKKSSFSLLRPMEALEHLVLCNERSYTSRFKTTPVLSQDEDTCQDLITLISALVMLGEQLSEETKTEIERELYHLRSPDIIIDNLLSKLLLEPDDPLSDLDFHTELYHKLRNVKDVSGAMAMLLEALTYDLGQPSKLQFENDHEASKILLNVNHLFGSQLGISAVAEIITQIALVRFSICRDLLILQQIILLRPEIFDSRSLHTIKSSLAPRTVVLTQAYYVVTWICESTATYTPSQSLLESSSQRLSMLKLADPRISVGQRQHRSLSLLELFIHSSGAKHAHILMAQANLDPMTLIPWHYSMLTHVTLIAQLVWPISGNFIFPEWLLSSCQFLLVQEYVRLLNTWCEWNSASRRFILAVALLEMGEMQKACDHFLRASNGIVTDIFLADALLNSNVTPGSNALIHYYLKVIKLFEEHNASDSIIEIAETAIATADADDPNLPTLHSIIFAQHLSLGHHTEAYHWLYANPDAARRVDCLRQLVVTLFEKKLLVDLISFPYVDMYEDLERIVEGRARSVDLMENNYYNFLYSFHINKQNMRKAASVMYEQAMRLSQETHSAPIITKQAQCLLACINALHHVSEKYRWIVRPAMDQSFSDEANSPNPQKKRSIDGKEVLHYRMKKQVEVLELDDIKKEYYVVDARLKISKVNSEIHIVAHTEPSELIVTLCSIGLYTTALHLCDEFKISKTSVLESLASQCIKLSQYEDPNAWDWLIQNDIFDIGISNTTITNTAWRLLEYFTLKQEKDNNSELHKVVAQKLLQDGAFLPQWLLISYKKRNASELLRLMLSTGRLLEASDLAVDYINAILGSGKEHFGLETPLVATTSPTWLPLNTIEVLLNELEYLNEDPTYTESYERLNVTLEKYLEMVKRISEDMIKIRTMSENC</sequence>
<evidence type="ECO:0000259" key="5">
    <source>
        <dbReference type="Pfam" id="PF23345"/>
    </source>
</evidence>
<dbReference type="EMBL" id="QOIP01000011">
    <property type="protein sequence ID" value="RLU16927.1"/>
    <property type="molecule type" value="Genomic_DNA"/>
</dbReference>
<dbReference type="InterPro" id="IPR056535">
    <property type="entry name" value="TPR_NUP160_M"/>
</dbReference>
<name>A0A026WFU0_OOCBI</name>
<dbReference type="Pfam" id="PF11715">
    <property type="entry name" value="Beta-prop_Nup120_160"/>
    <property type="match status" value="1"/>
</dbReference>
<dbReference type="Pfam" id="PF23347">
    <property type="entry name" value="TPR_Nup160_C"/>
    <property type="match status" value="1"/>
</dbReference>
<feature type="domain" description="NUP160 C-terminal TPR" evidence="6">
    <location>
        <begin position="1156"/>
        <end position="1409"/>
    </location>
</feature>
<feature type="domain" description="NUP160 helical" evidence="5">
    <location>
        <begin position="566"/>
        <end position="800"/>
    </location>
</feature>
<comment type="subcellular location">
    <subcellularLocation>
        <location evidence="1">Nucleus</location>
    </subcellularLocation>
</comment>
<dbReference type="PANTHER" id="PTHR21286:SF0">
    <property type="entry name" value="NUCLEAR PORE COMPLEX PROTEIN NUP160"/>
    <property type="match status" value="1"/>
</dbReference>
<dbReference type="Pfam" id="PF23354">
    <property type="entry name" value="TPR_NUP160_120_M"/>
    <property type="match status" value="1"/>
</dbReference>
<dbReference type="InterPro" id="IPR056536">
    <property type="entry name" value="TPR_NUP160_C"/>
</dbReference>
<evidence type="ECO:0000259" key="4">
    <source>
        <dbReference type="Pfam" id="PF11715"/>
    </source>
</evidence>
<dbReference type="Pfam" id="PF23345">
    <property type="entry name" value="NUP160_helical"/>
    <property type="match status" value="1"/>
</dbReference>
<protein>
    <submittedName>
        <fullName evidence="8">Nuclear pore complex protein-like protein</fullName>
    </submittedName>
</protein>
<evidence type="ECO:0000256" key="2">
    <source>
        <dbReference type="ARBA" id="ARBA00022448"/>
    </source>
</evidence>
<dbReference type="InterPro" id="IPR056547">
    <property type="entry name" value="NUP160_helical"/>
</dbReference>
<evidence type="ECO:0000259" key="7">
    <source>
        <dbReference type="Pfam" id="PF23354"/>
    </source>
</evidence>
<dbReference type="InterPro" id="IPR059141">
    <property type="entry name" value="Beta-prop_Nup120_160"/>
</dbReference>
<dbReference type="EMBL" id="KK107263">
    <property type="protein sequence ID" value="EZA53894.1"/>
    <property type="molecule type" value="Genomic_DNA"/>
</dbReference>
<keyword evidence="10" id="KW-1185">Reference proteome</keyword>
<keyword evidence="2" id="KW-0813">Transport</keyword>
<dbReference type="PANTHER" id="PTHR21286">
    <property type="entry name" value="NUCLEAR PORE COMPLEX PROTEIN NUP160"/>
    <property type="match status" value="1"/>
</dbReference>
<dbReference type="OMA" id="TLWKNNM"/>
<evidence type="ECO:0000313" key="9">
    <source>
        <dbReference type="EMBL" id="RLU16927.1"/>
    </source>
</evidence>
<accession>A0A026WFU0</accession>
<evidence type="ECO:0000259" key="6">
    <source>
        <dbReference type="Pfam" id="PF23347"/>
    </source>
</evidence>
<dbReference type="InterPro" id="IPR021717">
    <property type="entry name" value="Nucleoporin_Nup160"/>
</dbReference>
<proteinExistence type="predicted"/>
<dbReference type="GO" id="GO:0017056">
    <property type="term" value="F:structural constituent of nuclear pore"/>
    <property type="evidence" value="ECO:0007669"/>
    <property type="project" value="TreeGrafter"/>
</dbReference>
<dbReference type="GO" id="GO:0005643">
    <property type="term" value="C:nuclear pore"/>
    <property type="evidence" value="ECO:0007669"/>
    <property type="project" value="UniProtKB-ARBA"/>
</dbReference>